<dbReference type="Proteomes" id="UP000231990">
    <property type="component" value="Unassembled WGS sequence"/>
</dbReference>
<comment type="caution">
    <text evidence="2">The sequence shown here is derived from an EMBL/GenBank/DDBJ whole genome shotgun (WGS) entry which is preliminary data.</text>
</comment>
<protein>
    <submittedName>
        <fullName evidence="2">Circularly permuted ATPgrasp domain protein</fullName>
    </submittedName>
</protein>
<dbReference type="AlphaFoldDB" id="A0A2M9ZNA3"/>
<name>A0A2M9ZNA3_9LEPT</name>
<dbReference type="EMBL" id="NPDZ01000004">
    <property type="protein sequence ID" value="PJZ73504.1"/>
    <property type="molecule type" value="Genomic_DNA"/>
</dbReference>
<dbReference type="SUPFAM" id="SSF56059">
    <property type="entry name" value="Glutathione synthetase ATP-binding domain-like"/>
    <property type="match status" value="1"/>
</dbReference>
<accession>A0A2M9ZNA3</accession>
<proteinExistence type="predicted"/>
<evidence type="ECO:0000313" key="4">
    <source>
        <dbReference type="Proteomes" id="UP000231990"/>
    </source>
</evidence>
<evidence type="ECO:0000313" key="1">
    <source>
        <dbReference type="EMBL" id="PJZ68668.1"/>
    </source>
</evidence>
<dbReference type="Proteomes" id="UP000231962">
    <property type="component" value="Unassembled WGS sequence"/>
</dbReference>
<reference evidence="3 4" key="1">
    <citation type="submission" date="2017-07" db="EMBL/GenBank/DDBJ databases">
        <title>Leptospira spp. isolated from tropical soils.</title>
        <authorList>
            <person name="Thibeaux R."/>
            <person name="Iraola G."/>
            <person name="Ferres I."/>
            <person name="Bierque E."/>
            <person name="Girault D."/>
            <person name="Soupe-Gilbert M.-E."/>
            <person name="Picardeau M."/>
            <person name="Goarant C."/>
        </authorList>
    </citation>
    <scope>NUCLEOTIDE SEQUENCE [LARGE SCALE GENOMIC DNA]</scope>
    <source>
        <strain evidence="2 4">FH1-B-B1</strain>
        <strain evidence="1 3">FH1-B-C1</strain>
    </source>
</reference>
<evidence type="ECO:0000313" key="3">
    <source>
        <dbReference type="Proteomes" id="UP000231962"/>
    </source>
</evidence>
<dbReference type="RefSeq" id="WP_100714836.1">
    <property type="nucleotide sequence ID" value="NZ_NPDY01000017.1"/>
</dbReference>
<keyword evidence="3" id="KW-1185">Reference proteome</keyword>
<dbReference type="OrthoDB" id="344992at2"/>
<organism evidence="2 4">
    <name type="scientific">Leptospira perolatii</name>
    <dbReference type="NCBI Taxonomy" id="2023191"/>
    <lineage>
        <taxon>Bacteria</taxon>
        <taxon>Pseudomonadati</taxon>
        <taxon>Spirochaetota</taxon>
        <taxon>Spirochaetia</taxon>
        <taxon>Leptospirales</taxon>
        <taxon>Leptospiraceae</taxon>
        <taxon>Leptospira</taxon>
    </lineage>
</organism>
<gene>
    <name evidence="1" type="ORF">CH360_14815</name>
    <name evidence="2" type="ORF">CH373_08320</name>
</gene>
<evidence type="ECO:0000313" key="2">
    <source>
        <dbReference type="EMBL" id="PJZ73504.1"/>
    </source>
</evidence>
<sequence>MQETVAQLLNRSCHCVTLEKNKLEKEFLSQISGAQVGTFSEGNELVSRYFSESASFIDQKEKEEMESVLRAIRTAIDHPNIRKTLLKDVPSRWRERNSKGGVFLSLDFHLTKFGPKLIEINTNAGGAFLQLKLISSQIECCPEVREALPEKSQLEELEKKFLSMFLEEWELQGKTGRPEFIVIVDENPESQFLYPEFLLFQDLFRRSGIKSKICSPDQLKFEFGELRLDGEKVDLLYNRLTDFYLRDSINSSILAAWEEEKIVLTPNPLDYELYAKKSNLVLLSDVEKLRELGVGQFELEILERSVPKTNLVCEADPEKLWANRKELFFKPTVGYGSKSVYKGEKITKGVFSELLKKDSVYQEIVPPSERVVLRNGEKVSLKMDFRAYVYDEEILLLASRLYQGQTTNFRTLGGGFSPVYVLPNLTIQSTL</sequence>
<dbReference type="EMBL" id="NPDY01000017">
    <property type="protein sequence ID" value="PJZ68668.1"/>
    <property type="molecule type" value="Genomic_DNA"/>
</dbReference>